<gene>
    <name evidence="1" type="ORF">CMV_025779</name>
</gene>
<proteinExistence type="predicted"/>
<organism evidence="1 2">
    <name type="scientific">Castanea mollissima</name>
    <name type="common">Chinese chestnut</name>
    <dbReference type="NCBI Taxonomy" id="60419"/>
    <lineage>
        <taxon>Eukaryota</taxon>
        <taxon>Viridiplantae</taxon>
        <taxon>Streptophyta</taxon>
        <taxon>Embryophyta</taxon>
        <taxon>Tracheophyta</taxon>
        <taxon>Spermatophyta</taxon>
        <taxon>Magnoliopsida</taxon>
        <taxon>eudicotyledons</taxon>
        <taxon>Gunneridae</taxon>
        <taxon>Pentapetalae</taxon>
        <taxon>rosids</taxon>
        <taxon>fabids</taxon>
        <taxon>Fagales</taxon>
        <taxon>Fagaceae</taxon>
        <taxon>Castanea</taxon>
    </lineage>
</organism>
<name>A0A8J4VB32_9ROSI</name>
<keyword evidence="2" id="KW-1185">Reference proteome</keyword>
<dbReference type="Proteomes" id="UP000737018">
    <property type="component" value="Unassembled WGS sequence"/>
</dbReference>
<reference evidence="1" key="1">
    <citation type="submission" date="2020-03" db="EMBL/GenBank/DDBJ databases">
        <title>Castanea mollissima Vanexum genome sequencing.</title>
        <authorList>
            <person name="Staton M."/>
        </authorList>
    </citation>
    <scope>NUCLEOTIDE SEQUENCE</scope>
    <source>
        <tissue evidence="1">Leaf</tissue>
    </source>
</reference>
<dbReference type="EMBL" id="JRKL02007040">
    <property type="protein sequence ID" value="KAF3948190.1"/>
    <property type="molecule type" value="Genomic_DNA"/>
</dbReference>
<comment type="caution">
    <text evidence="1">The sequence shown here is derived from an EMBL/GenBank/DDBJ whole genome shotgun (WGS) entry which is preliminary data.</text>
</comment>
<evidence type="ECO:0000313" key="1">
    <source>
        <dbReference type="EMBL" id="KAF3948190.1"/>
    </source>
</evidence>
<accession>A0A8J4VB32</accession>
<dbReference type="AlphaFoldDB" id="A0A8J4VB32"/>
<evidence type="ECO:0000313" key="2">
    <source>
        <dbReference type="Proteomes" id="UP000737018"/>
    </source>
</evidence>
<feature type="non-terminal residue" evidence="1">
    <location>
        <position position="1"/>
    </location>
</feature>
<sequence length="99" mass="11706">VFFHEHYNQSLSFSTFFPWNSNFNFPNLCLSFEEEKKKKKKQKQECFQEVLEAIAAVIPSHKWIQGSVKESHHRHHLLLQQLGICIYKIGMSLKLSKTL</sequence>
<protein>
    <submittedName>
        <fullName evidence="1">Uncharacterized protein</fullName>
    </submittedName>
</protein>